<dbReference type="PRINTS" id="PR00455">
    <property type="entry name" value="HTHTETR"/>
</dbReference>
<evidence type="ECO:0000256" key="2">
    <source>
        <dbReference type="ARBA" id="ARBA00023125"/>
    </source>
</evidence>
<dbReference type="EMBL" id="QGHB01000011">
    <property type="protein sequence ID" value="PWK83272.1"/>
    <property type="molecule type" value="Genomic_DNA"/>
</dbReference>
<keyword evidence="1" id="KW-0805">Transcription regulation</keyword>
<sequence length="132" mass="13867">MKALRLSSITTPGRREREKAATRAALSEAALKLFLERGYGKVTVAEIAEAADTAVATLFAHFPAGKEALILDDSGEREAALTAAVRERPEGSSVLDALQEPHWTPASAAGSSGVRGSSACEASLTSKSRRRT</sequence>
<name>A0A316HT24_9PSEU</name>
<dbReference type="GO" id="GO:0000976">
    <property type="term" value="F:transcription cis-regulatory region binding"/>
    <property type="evidence" value="ECO:0007669"/>
    <property type="project" value="TreeGrafter"/>
</dbReference>
<dbReference type="AlphaFoldDB" id="A0A316HT24"/>
<feature type="compositionally biased region" description="Low complexity" evidence="5">
    <location>
        <begin position="106"/>
        <end position="119"/>
    </location>
</feature>
<keyword evidence="2 4" id="KW-0238">DNA-binding</keyword>
<dbReference type="PANTHER" id="PTHR30055:SF234">
    <property type="entry name" value="HTH-TYPE TRANSCRIPTIONAL REGULATOR BETI"/>
    <property type="match status" value="1"/>
</dbReference>
<organism evidence="7 8">
    <name type="scientific">Lentzea atacamensis</name>
    <dbReference type="NCBI Taxonomy" id="531938"/>
    <lineage>
        <taxon>Bacteria</taxon>
        <taxon>Bacillati</taxon>
        <taxon>Actinomycetota</taxon>
        <taxon>Actinomycetes</taxon>
        <taxon>Pseudonocardiales</taxon>
        <taxon>Pseudonocardiaceae</taxon>
        <taxon>Lentzea</taxon>
    </lineage>
</organism>
<dbReference type="PANTHER" id="PTHR30055">
    <property type="entry name" value="HTH-TYPE TRANSCRIPTIONAL REGULATOR RUTR"/>
    <property type="match status" value="1"/>
</dbReference>
<evidence type="ECO:0000256" key="4">
    <source>
        <dbReference type="PROSITE-ProRule" id="PRU00335"/>
    </source>
</evidence>
<dbReference type="InterPro" id="IPR009057">
    <property type="entry name" value="Homeodomain-like_sf"/>
</dbReference>
<feature type="domain" description="HTH tetR-type" evidence="6">
    <location>
        <begin position="20"/>
        <end position="80"/>
    </location>
</feature>
<proteinExistence type="predicted"/>
<feature type="DNA-binding region" description="H-T-H motif" evidence="4">
    <location>
        <begin position="43"/>
        <end position="62"/>
    </location>
</feature>
<evidence type="ECO:0000256" key="3">
    <source>
        <dbReference type="ARBA" id="ARBA00023163"/>
    </source>
</evidence>
<dbReference type="SUPFAM" id="SSF46689">
    <property type="entry name" value="Homeodomain-like"/>
    <property type="match status" value="1"/>
</dbReference>
<protein>
    <submittedName>
        <fullName evidence="7">TetR family transcriptional regulator</fullName>
    </submittedName>
</protein>
<reference evidence="7 8" key="1">
    <citation type="submission" date="2018-05" db="EMBL/GenBank/DDBJ databases">
        <title>Genomic Encyclopedia of Type Strains, Phase IV (KMG-IV): sequencing the most valuable type-strain genomes for metagenomic binning, comparative biology and taxonomic classification.</title>
        <authorList>
            <person name="Goeker M."/>
        </authorList>
    </citation>
    <scope>NUCLEOTIDE SEQUENCE [LARGE SCALE GENOMIC DNA]</scope>
    <source>
        <strain evidence="7 8">DSM 45480</strain>
    </source>
</reference>
<gene>
    <name evidence="7" type="ORF">C8D88_111157</name>
</gene>
<evidence type="ECO:0000259" key="6">
    <source>
        <dbReference type="PROSITE" id="PS50977"/>
    </source>
</evidence>
<accession>A0A316HT24</accession>
<dbReference type="Gene3D" id="1.10.357.10">
    <property type="entry name" value="Tetracycline Repressor, domain 2"/>
    <property type="match status" value="1"/>
</dbReference>
<evidence type="ECO:0000313" key="7">
    <source>
        <dbReference type="EMBL" id="PWK83272.1"/>
    </source>
</evidence>
<dbReference type="PROSITE" id="PS50977">
    <property type="entry name" value="HTH_TETR_2"/>
    <property type="match status" value="1"/>
</dbReference>
<keyword evidence="3" id="KW-0804">Transcription</keyword>
<feature type="compositionally biased region" description="Basic and acidic residues" evidence="5">
    <location>
        <begin position="81"/>
        <end position="90"/>
    </location>
</feature>
<evidence type="ECO:0000256" key="1">
    <source>
        <dbReference type="ARBA" id="ARBA00023015"/>
    </source>
</evidence>
<evidence type="ECO:0000313" key="8">
    <source>
        <dbReference type="Proteomes" id="UP000246005"/>
    </source>
</evidence>
<dbReference type="InterPro" id="IPR001647">
    <property type="entry name" value="HTH_TetR"/>
</dbReference>
<comment type="caution">
    <text evidence="7">The sequence shown here is derived from an EMBL/GenBank/DDBJ whole genome shotgun (WGS) entry which is preliminary data.</text>
</comment>
<dbReference type="GO" id="GO:0003700">
    <property type="term" value="F:DNA-binding transcription factor activity"/>
    <property type="evidence" value="ECO:0007669"/>
    <property type="project" value="TreeGrafter"/>
</dbReference>
<feature type="region of interest" description="Disordered" evidence="5">
    <location>
        <begin position="81"/>
        <end position="132"/>
    </location>
</feature>
<evidence type="ECO:0000256" key="5">
    <source>
        <dbReference type="SAM" id="MobiDB-lite"/>
    </source>
</evidence>
<dbReference type="InterPro" id="IPR050109">
    <property type="entry name" value="HTH-type_TetR-like_transc_reg"/>
</dbReference>
<dbReference type="Proteomes" id="UP000246005">
    <property type="component" value="Unassembled WGS sequence"/>
</dbReference>
<dbReference type="Pfam" id="PF00440">
    <property type="entry name" value="TetR_N"/>
    <property type="match status" value="1"/>
</dbReference>